<dbReference type="InterPro" id="IPR045881">
    <property type="entry name" value="MNM1-like"/>
</dbReference>
<feature type="region of interest" description="Disordered" evidence="1">
    <location>
        <begin position="441"/>
        <end position="507"/>
    </location>
</feature>
<organism evidence="2 3">
    <name type="scientific">Nicotiana sylvestris</name>
    <name type="common">Wood tobacco</name>
    <name type="synonym">South American tobacco</name>
    <dbReference type="NCBI Taxonomy" id="4096"/>
    <lineage>
        <taxon>Eukaryota</taxon>
        <taxon>Viridiplantae</taxon>
        <taxon>Streptophyta</taxon>
        <taxon>Embryophyta</taxon>
        <taxon>Tracheophyta</taxon>
        <taxon>Spermatophyta</taxon>
        <taxon>Magnoliopsida</taxon>
        <taxon>eudicotyledons</taxon>
        <taxon>Gunneridae</taxon>
        <taxon>Pentapetalae</taxon>
        <taxon>asterids</taxon>
        <taxon>lamiids</taxon>
        <taxon>Solanales</taxon>
        <taxon>Solanaceae</taxon>
        <taxon>Nicotianoideae</taxon>
        <taxon>Nicotianeae</taxon>
        <taxon>Nicotiana</taxon>
    </lineage>
</organism>
<dbReference type="eggNOG" id="KOG1347">
    <property type="taxonomic scope" value="Eukaryota"/>
</dbReference>
<dbReference type="Proteomes" id="UP000189701">
    <property type="component" value="Unplaced"/>
</dbReference>
<sequence length="507" mass="56368">MNDQNKHDHHTAPTIPPAKRRRGRPRKDGGLAKRVMLQTPTTPATENSNKIQQHAEMSQKDSTSENMLGQIVSGVVDGCFDAGYFLSINIGNNANTFRGLVFEPGQFSPITAANDIAPQVKMYHRSQVIKLLDQDNRTDKPNQLEKQLNVSPGQDLPSEPMSNATLVPTNQHANPDQTLKIQSQSIPILENLIMVEQDEVMQVFEVANQSESPKLNAEQGKYVGSESILEPKASEETSKECENQLMDSIIQPGTLVYTNLNSSNESIQHNNVVDKSQEMDLDHQQQVESEVEKNKSNLGIPLQPKEFVQCELKKLNFISQELPIVNPELQPKELSQTGQGNQDFQPHQNPPFSELNSVAQESLAAESKVQLSDPIHNEVKSSSFELHFVDDMPQAVESAQKEPNPDPNQVLVTEDNQVLPQESISKSTDFMMEKQSFTNIKELQQSTHIGTEVKAVGNQESSHERNQATDPSDEVVLASQCEPQPEDADTEKSDYAANLETQTNSHP</sequence>
<dbReference type="OrthoDB" id="1299108at2759"/>
<reference evidence="2" key="1">
    <citation type="journal article" date="2013" name="Genome Biol.">
        <title>Reference genomes and transcriptomes of Nicotiana sylvestris and Nicotiana tomentosiformis.</title>
        <authorList>
            <person name="Sierro N."/>
            <person name="Battey J.N."/>
            <person name="Ouadi S."/>
            <person name="Bovet L."/>
            <person name="Goepfert S."/>
            <person name="Bakaher N."/>
            <person name="Peitsch M.C."/>
            <person name="Ivanov N.V."/>
        </authorList>
    </citation>
    <scope>NUCLEOTIDE SEQUENCE [LARGE SCALE GENOMIC DNA]</scope>
</reference>
<dbReference type="PANTHER" id="PTHR34682">
    <property type="entry name" value="AT HOOK MOTIF-CONTAINING PROTEIN"/>
    <property type="match status" value="1"/>
</dbReference>
<gene>
    <name evidence="3" type="primary">LOC104236729</name>
</gene>
<protein>
    <submittedName>
        <fullName evidence="3">Uncharacterized protein LOC104236729</fullName>
    </submittedName>
</protein>
<dbReference type="RefSeq" id="XP_009789021.1">
    <property type="nucleotide sequence ID" value="XM_009790719.1"/>
</dbReference>
<feature type="compositionally biased region" description="Polar residues" evidence="1">
    <location>
        <begin position="333"/>
        <end position="353"/>
    </location>
</feature>
<name>A0A1U7XH94_NICSY</name>
<feature type="region of interest" description="Disordered" evidence="1">
    <location>
        <begin position="1"/>
        <end position="62"/>
    </location>
</feature>
<proteinExistence type="predicted"/>
<evidence type="ECO:0000313" key="3">
    <source>
        <dbReference type="RefSeq" id="XP_009789021.1"/>
    </source>
</evidence>
<dbReference type="AlphaFoldDB" id="A0A1U7XH94"/>
<keyword evidence="2" id="KW-1185">Reference proteome</keyword>
<feature type="region of interest" description="Disordered" evidence="1">
    <location>
        <begin position="332"/>
        <end position="353"/>
    </location>
</feature>
<reference evidence="3" key="2">
    <citation type="submission" date="2025-08" db="UniProtKB">
        <authorList>
            <consortium name="RefSeq"/>
        </authorList>
    </citation>
    <scope>IDENTIFICATION</scope>
    <source>
        <tissue evidence="3">Leaf</tissue>
    </source>
</reference>
<dbReference type="PANTHER" id="PTHR34682:SF8">
    <property type="entry name" value="AT HOOK MOTIF-CONTAINING PROTEIN"/>
    <property type="match status" value="1"/>
</dbReference>
<feature type="compositionally biased region" description="Polar residues" evidence="1">
    <location>
        <begin position="38"/>
        <end position="56"/>
    </location>
</feature>
<evidence type="ECO:0000256" key="1">
    <source>
        <dbReference type="SAM" id="MobiDB-lite"/>
    </source>
</evidence>
<evidence type="ECO:0000313" key="2">
    <source>
        <dbReference type="Proteomes" id="UP000189701"/>
    </source>
</evidence>
<accession>A0A1U7XH94</accession>